<dbReference type="Pfam" id="PF03174">
    <property type="entry name" value="CHB_HEX_C"/>
    <property type="match status" value="1"/>
</dbReference>
<protein>
    <recommendedName>
        <fullName evidence="3">beta-N-acetylhexosaminidase</fullName>
        <ecNumber evidence="3">3.2.1.52</ecNumber>
    </recommendedName>
    <alternativeName>
        <fullName evidence="6">Beta-N-acetylhexosaminidase</fullName>
    </alternativeName>
    <alternativeName>
        <fullName evidence="7">N-acetyl-beta-glucosaminidase</fullName>
    </alternativeName>
</protein>
<dbReference type="Proteomes" id="UP001257914">
    <property type="component" value="Unassembled WGS sequence"/>
</dbReference>
<accession>A0ABU3R2H5</accession>
<evidence type="ECO:0000313" key="10">
    <source>
        <dbReference type="Proteomes" id="UP001257914"/>
    </source>
</evidence>
<dbReference type="InterPro" id="IPR008965">
    <property type="entry name" value="CBM2/CBM3_carb-bd_dom_sf"/>
</dbReference>
<dbReference type="SMART" id="SM01081">
    <property type="entry name" value="CHB_HEX"/>
    <property type="match status" value="1"/>
</dbReference>
<dbReference type="EC" id="3.2.1.52" evidence="3"/>
<feature type="domain" description="Chitobiase/beta-hexosaminidases N-terminal" evidence="8">
    <location>
        <begin position="44"/>
        <end position="209"/>
    </location>
</feature>
<organism evidence="9 10">
    <name type="scientific">Psychrosphaera aquimarina</name>
    <dbReference type="NCBI Taxonomy" id="2044854"/>
    <lineage>
        <taxon>Bacteria</taxon>
        <taxon>Pseudomonadati</taxon>
        <taxon>Pseudomonadota</taxon>
        <taxon>Gammaproteobacteria</taxon>
        <taxon>Alteromonadales</taxon>
        <taxon>Pseudoalteromonadaceae</taxon>
        <taxon>Psychrosphaera</taxon>
    </lineage>
</organism>
<dbReference type="InterPro" id="IPR029018">
    <property type="entry name" value="Hex-like_dom2"/>
</dbReference>
<keyword evidence="10" id="KW-1185">Reference proteome</keyword>
<dbReference type="Gene3D" id="3.30.379.10">
    <property type="entry name" value="Chitobiase/beta-hexosaminidase domain 2-like"/>
    <property type="match status" value="1"/>
</dbReference>
<dbReference type="InterPro" id="IPR004866">
    <property type="entry name" value="CHB/HEX_N_dom"/>
</dbReference>
<evidence type="ECO:0000256" key="4">
    <source>
        <dbReference type="ARBA" id="ARBA00022801"/>
    </source>
</evidence>
<dbReference type="SUPFAM" id="SSF51445">
    <property type="entry name" value="(Trans)glycosidases"/>
    <property type="match status" value="1"/>
</dbReference>
<evidence type="ECO:0000256" key="5">
    <source>
        <dbReference type="ARBA" id="ARBA00023295"/>
    </source>
</evidence>
<reference evidence="9 10" key="1">
    <citation type="submission" date="2023-10" db="EMBL/GenBank/DDBJ databases">
        <title>Psychrosphaera aquimaarina strain SW33 isolated from seawater.</title>
        <authorList>
            <person name="Bayburt H."/>
            <person name="Kim J.M."/>
            <person name="Choi B.J."/>
            <person name="Jeon C.O."/>
        </authorList>
    </citation>
    <scope>NUCLEOTIDE SEQUENCE [LARGE SCALE GENOMIC DNA]</scope>
    <source>
        <strain evidence="9 10">KCTC 52743</strain>
    </source>
</reference>
<keyword evidence="4" id="KW-0378">Hydrolase</keyword>
<evidence type="ECO:0000256" key="6">
    <source>
        <dbReference type="ARBA" id="ARBA00030512"/>
    </source>
</evidence>
<dbReference type="Gene3D" id="2.60.40.290">
    <property type="match status" value="1"/>
</dbReference>
<dbReference type="PRINTS" id="PR00738">
    <property type="entry name" value="GLHYDRLASE20"/>
</dbReference>
<proteinExistence type="inferred from homology"/>
<dbReference type="SUPFAM" id="SSF81296">
    <property type="entry name" value="E set domains"/>
    <property type="match status" value="1"/>
</dbReference>
<dbReference type="EMBL" id="JAWCUA010000010">
    <property type="protein sequence ID" value="MDU0113878.1"/>
    <property type="molecule type" value="Genomic_DNA"/>
</dbReference>
<dbReference type="InterPro" id="IPR017853">
    <property type="entry name" value="GH"/>
</dbReference>
<comment type="catalytic activity">
    <reaction evidence="1">
        <text>Hydrolysis of terminal non-reducing N-acetyl-D-hexosamine residues in N-acetyl-beta-D-hexosaminides.</text>
        <dbReference type="EC" id="3.2.1.52"/>
    </reaction>
</comment>
<dbReference type="Pfam" id="PF03173">
    <property type="entry name" value="CHB_HEX"/>
    <property type="match status" value="1"/>
</dbReference>
<gene>
    <name evidence="9" type="ORF">RT723_12895</name>
</gene>
<dbReference type="InterPro" id="IPR025705">
    <property type="entry name" value="Beta_hexosaminidase_sua/sub"/>
</dbReference>
<dbReference type="InterPro" id="IPR015882">
    <property type="entry name" value="HEX_bac_N"/>
</dbReference>
<dbReference type="InterPro" id="IPR014756">
    <property type="entry name" value="Ig_E-set"/>
</dbReference>
<dbReference type="Gene3D" id="2.60.40.10">
    <property type="entry name" value="Immunoglobulins"/>
    <property type="match status" value="1"/>
</dbReference>
<evidence type="ECO:0000256" key="2">
    <source>
        <dbReference type="ARBA" id="ARBA00006285"/>
    </source>
</evidence>
<dbReference type="CDD" id="cd02847">
    <property type="entry name" value="E_set_Chitobiase_C"/>
    <property type="match status" value="1"/>
</dbReference>
<dbReference type="SUPFAM" id="SSF49384">
    <property type="entry name" value="Carbohydrate-binding domain"/>
    <property type="match status" value="1"/>
</dbReference>
<keyword evidence="5" id="KW-0326">Glycosidase</keyword>
<dbReference type="Gene3D" id="3.20.20.80">
    <property type="entry name" value="Glycosidases"/>
    <property type="match status" value="1"/>
</dbReference>
<dbReference type="RefSeq" id="WP_315947469.1">
    <property type="nucleotide sequence ID" value="NZ_JAWCUA010000010.1"/>
</dbReference>
<sequence length="879" mass="99326">MKRRYTLILPLLSLVLTGCQPDSIQQNETENSINAESSIANFAKNIEVKYEIITNRSDDNCDPNVVDGLCFQAQIRLTSPVSFNDKDWKIYFSNMGPIQQESSEEFDITHVNGDMHTITPSQSYTGVIAGQTYTIPFRGAFWHLAQTDMMPNYYIVGSDQTPHVLLSTKPQQDAETGLEILPYSIPLTEQDHHFKRTEADNTQPATAIWLYKENQANYVTRDVTTSILPTPKSVIVDSTDKSLDLKSGLKINLVGISQEGIAAALSRLKLLGISQSTTGINVTIKNQPGLEGEAYELIINESEIYIEAGSDTGAFYALQSLSSLITPKSTVVPLLTVKDEPRFDFRGMHVDVSRNFKSKEFILKVLEQMAAYKLNKFHFHLADDEGWRVEISGLPELTDIGGYRCHDLTEQNCLLPQLGSGPNRDSHVNGYYTVEDYKEILAFATARHIQVIPSMDMPGHSRAAIKAMTARHNKLMSQGKTQLANQYVLHDVEDSTVYSSVQFYNDNTINACMDSSYDFIGKVVDELTNMHEQAKNKLTRYHIGADETAGAWLESTACKKLLKDNVTGIESAEDIAAYFVERVSRLLAKRGIEAAGWNDGMGHTKKERMPKVVQSNAWTPLMWGGHKAAHEQVNRGWEVVISTPETLYFDFPYEADSKERGYYWASRHINSHKVFNFMPENLPANAEFMKDREENAFVSDDTVQTNDKGEITHKPMEKGKGFVGMQGQFWSESVRSDDQASYMIFPRLYALAERAWHKADWELDYDYDGKKYSQDTSYITDEMYKNRDLDWQRFSNHIATKTLYKAELSDLYYRLPTVGAVIENGVLRANTTFVGVLIEYKDADTGWTKYTGEVEVNTPVFVRTISINGRRKGRALAVN</sequence>
<comment type="similarity">
    <text evidence="2">Belongs to the glycosyl hydrolase 20 family.</text>
</comment>
<dbReference type="InterPro" id="IPR012291">
    <property type="entry name" value="CBM2_carb-bd_dom_sf"/>
</dbReference>
<dbReference type="PANTHER" id="PTHR22600:SF57">
    <property type="entry name" value="BETA-N-ACETYLHEXOSAMINIDASE"/>
    <property type="match status" value="1"/>
</dbReference>
<dbReference type="PROSITE" id="PS51257">
    <property type="entry name" value="PROKAR_LIPOPROTEIN"/>
    <property type="match status" value="1"/>
</dbReference>
<dbReference type="InterPro" id="IPR004867">
    <property type="entry name" value="CHB_C_dom"/>
</dbReference>
<dbReference type="Pfam" id="PF02838">
    <property type="entry name" value="Glyco_hydro_20b"/>
    <property type="match status" value="1"/>
</dbReference>
<name>A0ABU3R2H5_9GAMM</name>
<dbReference type="PANTHER" id="PTHR22600">
    <property type="entry name" value="BETA-HEXOSAMINIDASE"/>
    <property type="match status" value="1"/>
</dbReference>
<evidence type="ECO:0000259" key="8">
    <source>
        <dbReference type="SMART" id="SM01081"/>
    </source>
</evidence>
<evidence type="ECO:0000256" key="3">
    <source>
        <dbReference type="ARBA" id="ARBA00012663"/>
    </source>
</evidence>
<evidence type="ECO:0000256" key="7">
    <source>
        <dbReference type="ARBA" id="ARBA00033000"/>
    </source>
</evidence>
<evidence type="ECO:0000313" key="9">
    <source>
        <dbReference type="EMBL" id="MDU0113878.1"/>
    </source>
</evidence>
<evidence type="ECO:0000256" key="1">
    <source>
        <dbReference type="ARBA" id="ARBA00001231"/>
    </source>
</evidence>
<comment type="caution">
    <text evidence="9">The sequence shown here is derived from an EMBL/GenBank/DDBJ whole genome shotgun (WGS) entry which is preliminary data.</text>
</comment>
<dbReference type="InterPro" id="IPR013783">
    <property type="entry name" value="Ig-like_fold"/>
</dbReference>
<dbReference type="InterPro" id="IPR015883">
    <property type="entry name" value="Glyco_hydro_20_cat"/>
</dbReference>
<dbReference type="Pfam" id="PF00728">
    <property type="entry name" value="Glyco_hydro_20"/>
    <property type="match status" value="1"/>
</dbReference>
<dbReference type="SUPFAM" id="SSF55545">
    <property type="entry name" value="beta-N-acetylhexosaminidase-like domain"/>
    <property type="match status" value="1"/>
</dbReference>